<feature type="compositionally biased region" description="Low complexity" evidence="1">
    <location>
        <begin position="14"/>
        <end position="24"/>
    </location>
</feature>
<dbReference type="Proteomes" id="UP000799118">
    <property type="component" value="Unassembled WGS sequence"/>
</dbReference>
<sequence length="624" mass="70403">MPNANPPVTPPPTYTHNTAHAAPAQAGTAHQAVARKAKKGESTDILLQVVEMIKQNYLNEFLKQVKKHDLNFAGSKGEAPFENITVNVGLRNKNVAAINRVFQNHYHHKMKTVRPGSGIVISCEEANKIIASIRELHAPCTGWEFFKVQRADDIQQLTKDERSQWDEDAKEVNLAGNQRRLEMALAVLFRALATSGHIGPLEALLVYSYCDERQDVQTRNDTSFSVGSSGQDFAAETIGETKFLKSYVKLFHDWVVEALPLVQEGDLFSYDNQGFALFPDLNFTDFKMKDIQMLVKEFFGKIWGKQYGSEIPWDKIKEDPQSFYNEQWRWLNIYKRDLVFVSVNVSKAFSLLALLVLQRLPQLQDTNKSPLPLFLKRLLPFLLENRLPFLLNTRHPPLLENPLRPLLKNQLSFLFESRLPPLLESRLPFLFESRLPPLLESQLPFLFESQLPPLFESQLPFLFEIRFLPLLENRLTFLLKSPPLFRPRLPAPALISEGEGRAASASGATWGPSATIDELSASNQDATGPLRRSTRGHRKTASSNEAGPSGRDVIIPGKKQSRFWSYTLKPIPGSVPVEDSATTSNDIGGGRTRKRGQSVNEEVDTRGTQENIGVQQPLKKKRKS</sequence>
<proteinExistence type="predicted"/>
<feature type="region of interest" description="Disordered" evidence="1">
    <location>
        <begin position="1"/>
        <end position="24"/>
    </location>
</feature>
<feature type="region of interest" description="Disordered" evidence="1">
    <location>
        <begin position="500"/>
        <end position="555"/>
    </location>
</feature>
<dbReference type="EMBL" id="ML769489">
    <property type="protein sequence ID" value="KAE9398001.1"/>
    <property type="molecule type" value="Genomic_DNA"/>
</dbReference>
<gene>
    <name evidence="2" type="ORF">BT96DRAFT_940529</name>
</gene>
<accession>A0A6A4HKD6</accession>
<protein>
    <submittedName>
        <fullName evidence="2">Uncharacterized protein</fullName>
    </submittedName>
</protein>
<keyword evidence="3" id="KW-1185">Reference proteome</keyword>
<dbReference type="AlphaFoldDB" id="A0A6A4HKD6"/>
<dbReference type="OrthoDB" id="3269304at2759"/>
<evidence type="ECO:0000313" key="2">
    <source>
        <dbReference type="EMBL" id="KAE9398001.1"/>
    </source>
</evidence>
<evidence type="ECO:0000256" key="1">
    <source>
        <dbReference type="SAM" id="MobiDB-lite"/>
    </source>
</evidence>
<feature type="compositionally biased region" description="Pro residues" evidence="1">
    <location>
        <begin position="1"/>
        <end position="13"/>
    </location>
</feature>
<name>A0A6A4HKD6_9AGAR</name>
<feature type="region of interest" description="Disordered" evidence="1">
    <location>
        <begin position="569"/>
        <end position="624"/>
    </location>
</feature>
<organism evidence="2 3">
    <name type="scientific">Gymnopus androsaceus JB14</name>
    <dbReference type="NCBI Taxonomy" id="1447944"/>
    <lineage>
        <taxon>Eukaryota</taxon>
        <taxon>Fungi</taxon>
        <taxon>Dikarya</taxon>
        <taxon>Basidiomycota</taxon>
        <taxon>Agaricomycotina</taxon>
        <taxon>Agaricomycetes</taxon>
        <taxon>Agaricomycetidae</taxon>
        <taxon>Agaricales</taxon>
        <taxon>Marasmiineae</taxon>
        <taxon>Omphalotaceae</taxon>
        <taxon>Gymnopus</taxon>
    </lineage>
</organism>
<reference evidence="2" key="1">
    <citation type="journal article" date="2019" name="Environ. Microbiol.">
        <title>Fungal ecological strategies reflected in gene transcription - a case study of two litter decomposers.</title>
        <authorList>
            <person name="Barbi F."/>
            <person name="Kohler A."/>
            <person name="Barry K."/>
            <person name="Baskaran P."/>
            <person name="Daum C."/>
            <person name="Fauchery L."/>
            <person name="Ihrmark K."/>
            <person name="Kuo A."/>
            <person name="LaButti K."/>
            <person name="Lipzen A."/>
            <person name="Morin E."/>
            <person name="Grigoriev I.V."/>
            <person name="Henrissat B."/>
            <person name="Lindahl B."/>
            <person name="Martin F."/>
        </authorList>
    </citation>
    <scope>NUCLEOTIDE SEQUENCE</scope>
    <source>
        <strain evidence="2">JB14</strain>
    </source>
</reference>
<evidence type="ECO:0000313" key="3">
    <source>
        <dbReference type="Proteomes" id="UP000799118"/>
    </source>
</evidence>